<dbReference type="NCBIfam" id="TIGR00442">
    <property type="entry name" value="hisS"/>
    <property type="match status" value="1"/>
</dbReference>
<dbReference type="InterPro" id="IPR045864">
    <property type="entry name" value="aa-tRNA-synth_II/BPL/LPL"/>
</dbReference>
<keyword evidence="8 11" id="KW-0436">Ligase</keyword>
<dbReference type="GO" id="GO:0016740">
    <property type="term" value="F:transferase activity"/>
    <property type="evidence" value="ECO:0007669"/>
    <property type="project" value="UniProtKB-ARBA"/>
</dbReference>
<dbReference type="GO" id="GO:0005524">
    <property type="term" value="F:ATP binding"/>
    <property type="evidence" value="ECO:0007669"/>
    <property type="project" value="UniProtKB-UniRule"/>
</dbReference>
<evidence type="ECO:0000313" key="11">
    <source>
        <dbReference type="EMBL" id="KON91894.1"/>
    </source>
</evidence>
<evidence type="ECO:0000256" key="8">
    <source>
        <dbReference type="HAMAP-Rule" id="MF_00127"/>
    </source>
</evidence>
<dbReference type="GO" id="GO:0004821">
    <property type="term" value="F:histidine-tRNA ligase activity"/>
    <property type="evidence" value="ECO:0007669"/>
    <property type="project" value="UniProtKB-UniRule"/>
</dbReference>
<evidence type="ECO:0000256" key="1">
    <source>
        <dbReference type="ARBA" id="ARBA00008226"/>
    </source>
</evidence>
<evidence type="ECO:0000256" key="2">
    <source>
        <dbReference type="ARBA" id="ARBA00022490"/>
    </source>
</evidence>
<evidence type="ECO:0000256" key="3">
    <source>
        <dbReference type="ARBA" id="ARBA00022741"/>
    </source>
</evidence>
<dbReference type="PIRSF" id="PIRSF001549">
    <property type="entry name" value="His-tRNA_synth"/>
    <property type="match status" value="1"/>
</dbReference>
<dbReference type="InterPro" id="IPR004516">
    <property type="entry name" value="HisRS/HisZ"/>
</dbReference>
<dbReference type="GO" id="GO:0005737">
    <property type="term" value="C:cytoplasm"/>
    <property type="evidence" value="ECO:0007669"/>
    <property type="project" value="UniProtKB-SubCell"/>
</dbReference>
<organism evidence="11 12">
    <name type="scientific">Rossellomorea marisflavi</name>
    <dbReference type="NCBI Taxonomy" id="189381"/>
    <lineage>
        <taxon>Bacteria</taxon>
        <taxon>Bacillati</taxon>
        <taxon>Bacillota</taxon>
        <taxon>Bacilli</taxon>
        <taxon>Bacillales</taxon>
        <taxon>Bacillaceae</taxon>
        <taxon>Rossellomorea</taxon>
    </lineage>
</organism>
<dbReference type="RefSeq" id="WP_053427091.1">
    <property type="nucleotide sequence ID" value="NZ_LGUE01000001.1"/>
</dbReference>
<dbReference type="AlphaFoldDB" id="A0A0M0GPV7"/>
<feature type="binding site" evidence="9">
    <location>
        <position position="272"/>
    </location>
    <ligand>
        <name>L-histidine</name>
        <dbReference type="ChEBI" id="CHEBI:57595"/>
    </ligand>
</feature>
<evidence type="ECO:0000256" key="4">
    <source>
        <dbReference type="ARBA" id="ARBA00022840"/>
    </source>
</evidence>
<keyword evidence="6 8" id="KW-0030">Aminoacyl-tRNA synthetase</keyword>
<evidence type="ECO:0000313" key="12">
    <source>
        <dbReference type="Proteomes" id="UP000037405"/>
    </source>
</evidence>
<dbReference type="InterPro" id="IPR004154">
    <property type="entry name" value="Anticodon-bd"/>
</dbReference>
<keyword evidence="3 8" id="KW-0547">Nucleotide-binding</keyword>
<dbReference type="NCBIfam" id="NF009085">
    <property type="entry name" value="PRK12420.1"/>
    <property type="match status" value="1"/>
</dbReference>
<evidence type="ECO:0000256" key="5">
    <source>
        <dbReference type="ARBA" id="ARBA00022917"/>
    </source>
</evidence>
<dbReference type="InterPro" id="IPR006195">
    <property type="entry name" value="aa-tRNA-synth_II"/>
</dbReference>
<dbReference type="SUPFAM" id="SSF52954">
    <property type="entry name" value="Class II aaRS ABD-related"/>
    <property type="match status" value="1"/>
</dbReference>
<protein>
    <recommendedName>
        <fullName evidence="8">Histidine--tRNA ligase</fullName>
        <ecNumber evidence="8">6.1.1.21</ecNumber>
    </recommendedName>
    <alternativeName>
        <fullName evidence="8">Histidyl-tRNA synthetase</fullName>
        <shortName evidence="8">HisRS</shortName>
    </alternativeName>
</protein>
<proteinExistence type="inferred from homology"/>
<dbReference type="PANTHER" id="PTHR11476:SF7">
    <property type="entry name" value="HISTIDINE--TRNA LIGASE"/>
    <property type="match status" value="1"/>
</dbReference>
<dbReference type="Proteomes" id="UP000037405">
    <property type="component" value="Unassembled WGS sequence"/>
</dbReference>
<dbReference type="InterPro" id="IPR041715">
    <property type="entry name" value="HisRS-like_core"/>
</dbReference>
<dbReference type="SUPFAM" id="SSF55681">
    <property type="entry name" value="Class II aaRS and biotin synthetases"/>
    <property type="match status" value="1"/>
</dbReference>
<feature type="binding site" evidence="9">
    <location>
        <position position="126"/>
    </location>
    <ligand>
        <name>L-histidine</name>
        <dbReference type="ChEBI" id="CHEBI:57595"/>
    </ligand>
</feature>
<feature type="binding site" evidence="9">
    <location>
        <begin position="83"/>
        <end position="85"/>
    </location>
    <ligand>
        <name>L-histidine</name>
        <dbReference type="ChEBI" id="CHEBI:57595"/>
    </ligand>
</feature>
<dbReference type="Pfam" id="PF03129">
    <property type="entry name" value="HGTP_anticodon"/>
    <property type="match status" value="1"/>
</dbReference>
<dbReference type="InterPro" id="IPR036621">
    <property type="entry name" value="Anticodon-bd_dom_sf"/>
</dbReference>
<evidence type="ECO:0000256" key="6">
    <source>
        <dbReference type="ARBA" id="ARBA00023146"/>
    </source>
</evidence>
<dbReference type="Gene3D" id="3.30.930.10">
    <property type="entry name" value="Bira Bifunctional Protein, Domain 2"/>
    <property type="match status" value="1"/>
</dbReference>
<comment type="caution">
    <text evidence="11">The sequence shown here is derived from an EMBL/GenBank/DDBJ whole genome shotgun (WGS) entry which is preliminary data.</text>
</comment>
<dbReference type="CDD" id="cd00773">
    <property type="entry name" value="HisRS-like_core"/>
    <property type="match status" value="1"/>
</dbReference>
<dbReference type="InterPro" id="IPR015807">
    <property type="entry name" value="His-tRNA-ligase"/>
</dbReference>
<comment type="subunit">
    <text evidence="8">Homodimer.</text>
</comment>
<dbReference type="Gene3D" id="3.40.50.800">
    <property type="entry name" value="Anticodon-binding domain"/>
    <property type="match status" value="1"/>
</dbReference>
<feature type="binding site" evidence="9">
    <location>
        <position position="112"/>
    </location>
    <ligand>
        <name>L-histidine</name>
        <dbReference type="ChEBI" id="CHEBI:57595"/>
    </ligand>
</feature>
<feature type="binding site" evidence="9">
    <location>
        <position position="130"/>
    </location>
    <ligand>
        <name>L-histidine</name>
        <dbReference type="ChEBI" id="CHEBI:57595"/>
    </ligand>
</feature>
<name>A0A0M0GPV7_9BACI</name>
<dbReference type="OrthoDB" id="9800814at2"/>
<sequence length="424" mass="47678">MRKMDYQNVRGTADYLPEAEGIRRKVRNTLEDVFIQYGCKPLETPILNYSDLLASKYGGGAEILKEMYVLSDRGGRDLALRYDLTIPYAKVVAMNPTLKMPFKRYEIGKVFRDGPIKKGRMREFTQCDVDVTGVDSCVAEAELIMMALDAFDRLEMEVIIQYNNRKLLAGMLESFGIPPEKSGEVILVLDKLEKIGLEACEEELKKKGLSVVALKETKQFILDSPTCLEYFSPYIEKNTLISEGLAELRELVQLLEGLGLKAQCQFNPYLARGLDIYTGTIYELFMKDGSLGSSIGSGGRYHNAIAGLKGEEGGSYSTVGISFGLDVILTALLEKEETSPEPWVDYLIIPVQEMEHSFRMARVLRQEGNRVEVDMSGRSIRKSMDYARKAGIPFVAVIGEREVSNRSCMVKDMMTGNESEWVFR</sequence>
<keyword evidence="4 8" id="KW-0067">ATP-binding</keyword>
<dbReference type="EMBL" id="LGUE01000001">
    <property type="protein sequence ID" value="KON91894.1"/>
    <property type="molecule type" value="Genomic_DNA"/>
</dbReference>
<reference evidence="12" key="1">
    <citation type="submission" date="2015-07" db="EMBL/GenBank/DDBJ databases">
        <title>Fjat-14235 jcm11544.</title>
        <authorList>
            <person name="Liu B."/>
            <person name="Wang J."/>
            <person name="Zhu Y."/>
            <person name="Liu G."/>
            <person name="Chen Q."/>
            <person name="Chen Z."/>
            <person name="Lan J."/>
            <person name="Che J."/>
            <person name="Ge C."/>
            <person name="Shi H."/>
            <person name="Pan Z."/>
            <person name="Liu X."/>
        </authorList>
    </citation>
    <scope>NUCLEOTIDE SEQUENCE [LARGE SCALE GENOMIC DNA]</scope>
    <source>
        <strain evidence="12">JCM 11544</strain>
    </source>
</reference>
<dbReference type="HAMAP" id="MF_00127">
    <property type="entry name" value="His_tRNA_synth"/>
    <property type="match status" value="1"/>
</dbReference>
<dbReference type="GO" id="GO:0006427">
    <property type="term" value="P:histidyl-tRNA aminoacylation"/>
    <property type="evidence" value="ECO:0007669"/>
    <property type="project" value="UniProtKB-UniRule"/>
</dbReference>
<evidence type="ECO:0000256" key="9">
    <source>
        <dbReference type="PIRSR" id="PIRSR001549-1"/>
    </source>
</evidence>
<comment type="subcellular location">
    <subcellularLocation>
        <location evidence="8">Cytoplasm</location>
    </subcellularLocation>
</comment>
<dbReference type="STRING" id="189381.GCA_900166615_03224"/>
<comment type="catalytic activity">
    <reaction evidence="7 8">
        <text>tRNA(His) + L-histidine + ATP = L-histidyl-tRNA(His) + AMP + diphosphate + H(+)</text>
        <dbReference type="Rhea" id="RHEA:17313"/>
        <dbReference type="Rhea" id="RHEA-COMP:9665"/>
        <dbReference type="Rhea" id="RHEA-COMP:9689"/>
        <dbReference type="ChEBI" id="CHEBI:15378"/>
        <dbReference type="ChEBI" id="CHEBI:30616"/>
        <dbReference type="ChEBI" id="CHEBI:33019"/>
        <dbReference type="ChEBI" id="CHEBI:57595"/>
        <dbReference type="ChEBI" id="CHEBI:78442"/>
        <dbReference type="ChEBI" id="CHEBI:78527"/>
        <dbReference type="ChEBI" id="CHEBI:456215"/>
        <dbReference type="EC" id="6.1.1.21"/>
    </reaction>
</comment>
<keyword evidence="5 8" id="KW-0648">Protein biosynthesis</keyword>
<dbReference type="EC" id="6.1.1.21" evidence="8"/>
<evidence type="ECO:0000256" key="7">
    <source>
        <dbReference type="ARBA" id="ARBA00047639"/>
    </source>
</evidence>
<dbReference type="PROSITE" id="PS50862">
    <property type="entry name" value="AA_TRNA_LIGASE_II"/>
    <property type="match status" value="1"/>
</dbReference>
<dbReference type="Pfam" id="PF13393">
    <property type="entry name" value="tRNA-synt_His"/>
    <property type="match status" value="1"/>
</dbReference>
<comment type="similarity">
    <text evidence="1 8">Belongs to the class-II aminoacyl-tRNA synthetase family.</text>
</comment>
<evidence type="ECO:0000259" key="10">
    <source>
        <dbReference type="PROSITE" id="PS50862"/>
    </source>
</evidence>
<gene>
    <name evidence="8" type="primary">hisS</name>
    <name evidence="11" type="ORF">AF331_05305</name>
</gene>
<dbReference type="PATRIC" id="fig|189381.12.peg.1194"/>
<dbReference type="GO" id="GO:0140096">
    <property type="term" value="F:catalytic activity, acting on a protein"/>
    <property type="evidence" value="ECO:0007669"/>
    <property type="project" value="UniProtKB-ARBA"/>
</dbReference>
<keyword evidence="12" id="KW-1185">Reference proteome</keyword>
<accession>A0A0M0GPV7</accession>
<keyword evidence="2 8" id="KW-0963">Cytoplasm</keyword>
<dbReference type="PANTHER" id="PTHR11476">
    <property type="entry name" value="HISTIDYL-TRNA SYNTHETASE"/>
    <property type="match status" value="1"/>
</dbReference>
<feature type="domain" description="Aminoacyl-transfer RNA synthetases class-II family profile" evidence="10">
    <location>
        <begin position="1"/>
        <end position="350"/>
    </location>
</feature>